<proteinExistence type="predicted"/>
<feature type="signal peptide" evidence="1">
    <location>
        <begin position="1"/>
        <end position="21"/>
    </location>
</feature>
<protein>
    <submittedName>
        <fullName evidence="2">Uncharacterized protein</fullName>
    </submittedName>
</protein>
<evidence type="ECO:0000313" key="2">
    <source>
        <dbReference type="EMBL" id="KAF9517909.1"/>
    </source>
</evidence>
<dbReference type="OrthoDB" id="6262491at2759"/>
<dbReference type="EMBL" id="MU128928">
    <property type="protein sequence ID" value="KAF9517909.1"/>
    <property type="molecule type" value="Genomic_DNA"/>
</dbReference>
<organism evidence="2 3">
    <name type="scientific">Hydnum rufescens UP504</name>
    <dbReference type="NCBI Taxonomy" id="1448309"/>
    <lineage>
        <taxon>Eukaryota</taxon>
        <taxon>Fungi</taxon>
        <taxon>Dikarya</taxon>
        <taxon>Basidiomycota</taxon>
        <taxon>Agaricomycotina</taxon>
        <taxon>Agaricomycetes</taxon>
        <taxon>Cantharellales</taxon>
        <taxon>Hydnaceae</taxon>
        <taxon>Hydnum</taxon>
    </lineage>
</organism>
<gene>
    <name evidence="2" type="ORF">BS47DRAFT_1359195</name>
</gene>
<dbReference type="InterPro" id="IPR036322">
    <property type="entry name" value="WD40_repeat_dom_sf"/>
</dbReference>
<keyword evidence="1" id="KW-0732">Signal</keyword>
<evidence type="ECO:0000256" key="1">
    <source>
        <dbReference type="SAM" id="SignalP"/>
    </source>
</evidence>
<dbReference type="InterPro" id="IPR015943">
    <property type="entry name" value="WD40/YVTN_repeat-like_dom_sf"/>
</dbReference>
<feature type="chain" id="PRO_5040145821" evidence="1">
    <location>
        <begin position="22"/>
        <end position="232"/>
    </location>
</feature>
<dbReference type="AlphaFoldDB" id="A0A9P6B546"/>
<dbReference type="Gene3D" id="2.130.10.10">
    <property type="entry name" value="YVTN repeat-like/Quinoprotein amine dehydrogenase"/>
    <property type="match status" value="1"/>
</dbReference>
<dbReference type="Proteomes" id="UP000886523">
    <property type="component" value="Unassembled WGS sequence"/>
</dbReference>
<dbReference type="SUPFAM" id="SSF50978">
    <property type="entry name" value="WD40 repeat-like"/>
    <property type="match status" value="1"/>
</dbReference>
<sequence length="232" mass="25377">MTHSAVVRCLLPLALTPLSQPCLLTGAGDVIGVWDVSAFGGRDAEVEKVAEVDAHSHDGTALCLWVRSFPEAPERKEAWIVSAGLDGTIRGWKLSGTIYSPDRIKLSYTRDGRQPPTRDVGDEPQRVVWDNLMLNQAFTSTVVRLIANWLVVRITVHLLQTRWTTADPTPRFQDPWGAERASLGSDCLLQVKVTERTLGSEAGVYCCRWVDYVSAAGNTGTAQSHHVLKAGA</sequence>
<accession>A0A9P6B546</accession>
<keyword evidence="3" id="KW-1185">Reference proteome</keyword>
<name>A0A9P6B546_9AGAM</name>
<reference evidence="2" key="1">
    <citation type="journal article" date="2020" name="Nat. Commun.">
        <title>Large-scale genome sequencing of mycorrhizal fungi provides insights into the early evolution of symbiotic traits.</title>
        <authorList>
            <person name="Miyauchi S."/>
            <person name="Kiss E."/>
            <person name="Kuo A."/>
            <person name="Drula E."/>
            <person name="Kohler A."/>
            <person name="Sanchez-Garcia M."/>
            <person name="Morin E."/>
            <person name="Andreopoulos B."/>
            <person name="Barry K.W."/>
            <person name="Bonito G."/>
            <person name="Buee M."/>
            <person name="Carver A."/>
            <person name="Chen C."/>
            <person name="Cichocki N."/>
            <person name="Clum A."/>
            <person name="Culley D."/>
            <person name="Crous P.W."/>
            <person name="Fauchery L."/>
            <person name="Girlanda M."/>
            <person name="Hayes R.D."/>
            <person name="Keri Z."/>
            <person name="LaButti K."/>
            <person name="Lipzen A."/>
            <person name="Lombard V."/>
            <person name="Magnuson J."/>
            <person name="Maillard F."/>
            <person name="Murat C."/>
            <person name="Nolan M."/>
            <person name="Ohm R.A."/>
            <person name="Pangilinan J."/>
            <person name="Pereira M.F."/>
            <person name="Perotto S."/>
            <person name="Peter M."/>
            <person name="Pfister S."/>
            <person name="Riley R."/>
            <person name="Sitrit Y."/>
            <person name="Stielow J.B."/>
            <person name="Szollosi G."/>
            <person name="Zifcakova L."/>
            <person name="Stursova M."/>
            <person name="Spatafora J.W."/>
            <person name="Tedersoo L."/>
            <person name="Vaario L.M."/>
            <person name="Yamada A."/>
            <person name="Yan M."/>
            <person name="Wang P."/>
            <person name="Xu J."/>
            <person name="Bruns T."/>
            <person name="Baldrian P."/>
            <person name="Vilgalys R."/>
            <person name="Dunand C."/>
            <person name="Henrissat B."/>
            <person name="Grigoriev I.V."/>
            <person name="Hibbett D."/>
            <person name="Nagy L.G."/>
            <person name="Martin F.M."/>
        </authorList>
    </citation>
    <scope>NUCLEOTIDE SEQUENCE</scope>
    <source>
        <strain evidence="2">UP504</strain>
    </source>
</reference>
<comment type="caution">
    <text evidence="2">The sequence shown here is derived from an EMBL/GenBank/DDBJ whole genome shotgun (WGS) entry which is preliminary data.</text>
</comment>
<evidence type="ECO:0000313" key="3">
    <source>
        <dbReference type="Proteomes" id="UP000886523"/>
    </source>
</evidence>